<dbReference type="RefSeq" id="WP_377601898.1">
    <property type="nucleotide sequence ID" value="NZ_JBHUME010000007.1"/>
</dbReference>
<comment type="caution">
    <text evidence="7">The sequence shown here is derived from an EMBL/GenBank/DDBJ whole genome shotgun (WGS) entry which is preliminary data.</text>
</comment>
<evidence type="ECO:0000256" key="4">
    <source>
        <dbReference type="ARBA" id="ARBA00023239"/>
    </source>
</evidence>
<dbReference type="GO" id="GO:0008446">
    <property type="term" value="F:GDP-mannose 4,6-dehydratase activity"/>
    <property type="evidence" value="ECO:0007669"/>
    <property type="project" value="UniProtKB-EC"/>
</dbReference>
<gene>
    <name evidence="5 7" type="primary">gmd</name>
    <name evidence="7" type="ORF">ACFSUF_08085</name>
</gene>
<comment type="caution">
    <text evidence="5">Lacks conserved residue(s) required for the propagation of feature annotation.</text>
</comment>
<evidence type="ECO:0000256" key="2">
    <source>
        <dbReference type="ARBA" id="ARBA00009263"/>
    </source>
</evidence>
<dbReference type="Proteomes" id="UP001597541">
    <property type="component" value="Unassembled WGS sequence"/>
</dbReference>
<comment type="catalytic activity">
    <reaction evidence="5">
        <text>GDP-alpha-D-mannose = GDP-4-dehydro-alpha-D-rhamnose + H2O</text>
        <dbReference type="Rhea" id="RHEA:23820"/>
        <dbReference type="ChEBI" id="CHEBI:15377"/>
        <dbReference type="ChEBI" id="CHEBI:57527"/>
        <dbReference type="ChEBI" id="CHEBI:57964"/>
        <dbReference type="EC" id="4.2.1.47"/>
    </reaction>
</comment>
<dbReference type="Gene3D" id="3.40.50.720">
    <property type="entry name" value="NAD(P)-binding Rossmann-like Domain"/>
    <property type="match status" value="1"/>
</dbReference>
<dbReference type="InterPro" id="IPR006368">
    <property type="entry name" value="GDP_Man_deHydtase"/>
</dbReference>
<dbReference type="SUPFAM" id="SSF51735">
    <property type="entry name" value="NAD(P)-binding Rossmann-fold domains"/>
    <property type="match status" value="1"/>
</dbReference>
<dbReference type="EC" id="4.2.1.47" evidence="3 5"/>
<accession>A0ABW5PBM9</accession>
<evidence type="ECO:0000256" key="5">
    <source>
        <dbReference type="HAMAP-Rule" id="MF_00955"/>
    </source>
</evidence>
<keyword evidence="8" id="KW-1185">Reference proteome</keyword>
<dbReference type="NCBIfam" id="TIGR01472">
    <property type="entry name" value="gmd"/>
    <property type="match status" value="1"/>
</dbReference>
<organism evidence="7 8">
    <name type="scientific">Paenibacillus gansuensis</name>
    <dbReference type="NCBI Taxonomy" id="306542"/>
    <lineage>
        <taxon>Bacteria</taxon>
        <taxon>Bacillati</taxon>
        <taxon>Bacillota</taxon>
        <taxon>Bacilli</taxon>
        <taxon>Bacillales</taxon>
        <taxon>Paenibacillaceae</taxon>
        <taxon>Paenibacillus</taxon>
    </lineage>
</organism>
<keyword evidence="4 5" id="KW-0456">Lyase</keyword>
<evidence type="ECO:0000256" key="3">
    <source>
        <dbReference type="ARBA" id="ARBA00011989"/>
    </source>
</evidence>
<evidence type="ECO:0000313" key="8">
    <source>
        <dbReference type="Proteomes" id="UP001597541"/>
    </source>
</evidence>
<dbReference type="CDD" id="cd05260">
    <property type="entry name" value="GDP_MD_SDR_e"/>
    <property type="match status" value="1"/>
</dbReference>
<proteinExistence type="inferred from homology"/>
<sequence>MAKTAFITGVTGQDGAYLAELLLSKGYTVHGMKRRSSLINTARIDHLYQEPYEQHPKFILHYGDMTDSANLIRLLAVIRPDEIYNLAAMSHVQASFELPEYTANADGLGTLRILEGVRLLGLVNQTRIYQASTSELYGLVRETPQSESTPFYPRSPYAAAKLYAYWITVNYREAYGMHASNGILFNHESPLRGETFVTRKITRAVSKIALGQQTKLYLGNLNSKRDWGHARDYVEAMWLMLQQDQPGDYVIATGVTTEVRRFVLLAFAQAGIDVRFEGEGEEEKGYVEACRHPDYQLEIGSEVVAVDRKYFRPTEVDLLLGDPRKAKDLLGWSPKYDLQDLVKEMMESDLKEVRGRLGMSL</sequence>
<reference evidence="8" key="1">
    <citation type="journal article" date="2019" name="Int. J. Syst. Evol. Microbiol.">
        <title>The Global Catalogue of Microorganisms (GCM) 10K type strain sequencing project: providing services to taxonomists for standard genome sequencing and annotation.</title>
        <authorList>
            <consortium name="The Broad Institute Genomics Platform"/>
            <consortium name="The Broad Institute Genome Sequencing Center for Infectious Disease"/>
            <person name="Wu L."/>
            <person name="Ma J."/>
        </authorList>
    </citation>
    <scope>NUCLEOTIDE SEQUENCE [LARGE SCALE GENOMIC DNA]</scope>
    <source>
        <strain evidence="8">KCTC 3950</strain>
    </source>
</reference>
<name>A0ABW5PBM9_9BACL</name>
<dbReference type="Pfam" id="PF16363">
    <property type="entry name" value="GDP_Man_Dehyd"/>
    <property type="match status" value="1"/>
</dbReference>
<feature type="domain" description="NAD(P)-binding" evidence="6">
    <location>
        <begin position="6"/>
        <end position="345"/>
    </location>
</feature>
<comment type="function">
    <text evidence="5">Catalyzes the conversion of GDP-D-mannose to GDP-4-dehydro-6-deoxy-D-mannose.</text>
</comment>
<dbReference type="InterPro" id="IPR016040">
    <property type="entry name" value="NAD(P)-bd_dom"/>
</dbReference>
<evidence type="ECO:0000259" key="6">
    <source>
        <dbReference type="Pfam" id="PF16363"/>
    </source>
</evidence>
<dbReference type="Gene3D" id="3.90.25.10">
    <property type="entry name" value="UDP-galactose 4-epimerase, domain 1"/>
    <property type="match status" value="1"/>
</dbReference>
<comment type="similarity">
    <text evidence="2 5">Belongs to the NAD(P)-dependent epimerase/dehydratase family. GDP-mannose 4,6-dehydratase subfamily.</text>
</comment>
<comment type="cofactor">
    <cofactor evidence="1 5">
        <name>NADP(+)</name>
        <dbReference type="ChEBI" id="CHEBI:58349"/>
    </cofactor>
</comment>
<dbReference type="PANTHER" id="PTHR43715">
    <property type="entry name" value="GDP-MANNOSE 4,6-DEHYDRATASE"/>
    <property type="match status" value="1"/>
</dbReference>
<dbReference type="InterPro" id="IPR036291">
    <property type="entry name" value="NAD(P)-bd_dom_sf"/>
</dbReference>
<protein>
    <recommendedName>
        <fullName evidence="3 5">GDP-mannose 4,6-dehydratase</fullName>
        <ecNumber evidence="3 5">4.2.1.47</ecNumber>
    </recommendedName>
    <alternativeName>
        <fullName evidence="5">GDP-D-mannose dehydratase</fullName>
    </alternativeName>
</protein>
<keyword evidence="5" id="KW-0521">NADP</keyword>
<dbReference type="HAMAP" id="MF_00955">
    <property type="entry name" value="GDP_Man_dehydratase"/>
    <property type="match status" value="1"/>
</dbReference>
<dbReference type="EMBL" id="JBHUME010000007">
    <property type="protein sequence ID" value="MFD2612378.1"/>
    <property type="molecule type" value="Genomic_DNA"/>
</dbReference>
<evidence type="ECO:0000313" key="7">
    <source>
        <dbReference type="EMBL" id="MFD2612378.1"/>
    </source>
</evidence>
<dbReference type="PANTHER" id="PTHR43715:SF1">
    <property type="entry name" value="GDP-MANNOSE 4,6 DEHYDRATASE"/>
    <property type="match status" value="1"/>
</dbReference>
<evidence type="ECO:0000256" key="1">
    <source>
        <dbReference type="ARBA" id="ARBA00001937"/>
    </source>
</evidence>